<dbReference type="PANTHER" id="PTHR22789">
    <property type="entry name" value="FUCULOSE PHOSPHATE ALDOLASE"/>
    <property type="match status" value="1"/>
</dbReference>
<keyword evidence="4" id="KW-1185">Reference proteome</keyword>
<name>A0A2G3E1C5_9FIRM</name>
<gene>
    <name evidence="3" type="ORF">CSX02_09750</name>
</gene>
<dbReference type="Pfam" id="PF00596">
    <property type="entry name" value="Aldolase_II"/>
    <property type="match status" value="1"/>
</dbReference>
<organism evidence="3 4">
    <name type="scientific">Agathobacter ruminis</name>
    <dbReference type="NCBI Taxonomy" id="1712665"/>
    <lineage>
        <taxon>Bacteria</taxon>
        <taxon>Bacillati</taxon>
        <taxon>Bacillota</taxon>
        <taxon>Clostridia</taxon>
        <taxon>Lachnospirales</taxon>
        <taxon>Lachnospiraceae</taxon>
        <taxon>Agathobacter</taxon>
    </lineage>
</organism>
<dbReference type="Proteomes" id="UP000224563">
    <property type="component" value="Unassembled WGS sequence"/>
</dbReference>
<proteinExistence type="predicted"/>
<dbReference type="Gene3D" id="3.40.225.10">
    <property type="entry name" value="Class II aldolase/adducin N-terminal domain"/>
    <property type="match status" value="1"/>
</dbReference>
<reference evidence="3 4" key="2">
    <citation type="submission" date="2017-10" db="EMBL/GenBank/DDBJ databases">
        <authorList>
            <person name="Banno H."/>
            <person name="Chua N.-H."/>
        </authorList>
    </citation>
    <scope>NUCLEOTIDE SEQUENCE [LARGE SCALE GENOMIC DNA]</scope>
    <source>
        <strain evidence="3 4">JK623</strain>
    </source>
</reference>
<sequence>MNTIFGVPCMEGYIRMCSDGVRQGWHERNGGNLTYRMREKDVEQCRPYFRKTPGDWVKMDVQAENLKNEFFISTGSGKFLRNVDLEPQNSICIVEINNKGDSYRIVWGLEDGGKPTSEFPTHFMNHSIRKRVTNGENRVIYHAHTPYVIALTYVLPLKAEIFTRALWKSATECCVVFPNGVGVVPWMVPGGAEIAKATCELMEHYDAAIWAFHGLFVSGPDFDIAFGLMHTIEKAAEICALALAANGGKRPRQTITDDNLRAIGKAFGVTLNEQVMNYGDDGDPLYC</sequence>
<dbReference type="InterPro" id="IPR050197">
    <property type="entry name" value="Aldolase_class_II_sugar_metab"/>
</dbReference>
<evidence type="ECO:0000259" key="2">
    <source>
        <dbReference type="SMART" id="SM01007"/>
    </source>
</evidence>
<protein>
    <submittedName>
        <fullName evidence="3">Rhamnulose-1-phosphate aldolase</fullName>
    </submittedName>
</protein>
<comment type="caution">
    <text evidence="3">The sequence shown here is derived from an EMBL/GenBank/DDBJ whole genome shotgun (WGS) entry which is preliminary data.</text>
</comment>
<evidence type="ECO:0000256" key="1">
    <source>
        <dbReference type="ARBA" id="ARBA00022723"/>
    </source>
</evidence>
<dbReference type="InterPro" id="IPR036409">
    <property type="entry name" value="Aldolase_II/adducin_N_sf"/>
</dbReference>
<dbReference type="InterPro" id="IPR001303">
    <property type="entry name" value="Aldolase_II/adducin_N"/>
</dbReference>
<dbReference type="GO" id="GO:0019323">
    <property type="term" value="P:pentose catabolic process"/>
    <property type="evidence" value="ECO:0007669"/>
    <property type="project" value="TreeGrafter"/>
</dbReference>
<evidence type="ECO:0000313" key="3">
    <source>
        <dbReference type="EMBL" id="PHU37097.1"/>
    </source>
</evidence>
<accession>A0A2G3E1C5</accession>
<dbReference type="NCBIfam" id="NF002963">
    <property type="entry name" value="PRK03634.1"/>
    <property type="match status" value="1"/>
</dbReference>
<dbReference type="SMART" id="SM01007">
    <property type="entry name" value="Aldolase_II"/>
    <property type="match status" value="1"/>
</dbReference>
<evidence type="ECO:0000313" key="4">
    <source>
        <dbReference type="Proteomes" id="UP000224563"/>
    </source>
</evidence>
<dbReference type="AlphaFoldDB" id="A0A2G3E1C5"/>
<keyword evidence="1" id="KW-0479">Metal-binding</keyword>
<feature type="domain" description="Class II aldolase/adducin N-terminal" evidence="2">
    <location>
        <begin position="11"/>
        <end position="240"/>
    </location>
</feature>
<dbReference type="PANTHER" id="PTHR22789:SF16">
    <property type="entry name" value="RHAMNULOSE-1-PHOSPHATE ALDOLASE"/>
    <property type="match status" value="1"/>
</dbReference>
<dbReference type="SUPFAM" id="SSF53639">
    <property type="entry name" value="AraD/HMP-PK domain-like"/>
    <property type="match status" value="1"/>
</dbReference>
<dbReference type="GO" id="GO:0005829">
    <property type="term" value="C:cytosol"/>
    <property type="evidence" value="ECO:0007669"/>
    <property type="project" value="TreeGrafter"/>
</dbReference>
<dbReference type="EMBL" id="PDYG01000079">
    <property type="protein sequence ID" value="PHU37097.1"/>
    <property type="molecule type" value="Genomic_DNA"/>
</dbReference>
<dbReference type="RefSeq" id="WP_031546330.1">
    <property type="nucleotide sequence ID" value="NZ_JANSWH010000069.1"/>
</dbReference>
<reference evidence="3 4" key="1">
    <citation type="submission" date="2017-10" db="EMBL/GenBank/DDBJ databases">
        <title>Resolving the taxonomy of Roseburia spp., Eubacterium rectale and Agathobacter spp. through phylogenomic analysis.</title>
        <authorList>
            <person name="Sheridan P.O."/>
            <person name="Walker A.W."/>
            <person name="Duncan S.H."/>
            <person name="Scott K.P."/>
            <person name="Toole P.W.O."/>
            <person name="Luis P."/>
            <person name="Flint H.J."/>
        </authorList>
    </citation>
    <scope>NUCLEOTIDE SEQUENCE [LARGE SCALE GENOMIC DNA]</scope>
    <source>
        <strain evidence="3 4">JK623</strain>
    </source>
</reference>
<dbReference type="GO" id="GO:0016832">
    <property type="term" value="F:aldehyde-lyase activity"/>
    <property type="evidence" value="ECO:0007669"/>
    <property type="project" value="TreeGrafter"/>
</dbReference>
<dbReference type="GO" id="GO:0046872">
    <property type="term" value="F:metal ion binding"/>
    <property type="evidence" value="ECO:0007669"/>
    <property type="project" value="UniProtKB-KW"/>
</dbReference>